<dbReference type="InterPro" id="IPR024775">
    <property type="entry name" value="DinB-like"/>
</dbReference>
<name>A0ABP7PC37_9SPHI</name>
<comment type="caution">
    <text evidence="2">The sequence shown here is derived from an EMBL/GenBank/DDBJ whole genome shotgun (WGS) entry which is preliminary data.</text>
</comment>
<dbReference type="RefSeq" id="WP_259091913.1">
    <property type="nucleotide sequence ID" value="NZ_BAAAZC010000006.1"/>
</dbReference>
<organism evidence="2 3">
    <name type="scientific">Mucilaginibacter dorajii</name>
    <dbReference type="NCBI Taxonomy" id="692994"/>
    <lineage>
        <taxon>Bacteria</taxon>
        <taxon>Pseudomonadati</taxon>
        <taxon>Bacteroidota</taxon>
        <taxon>Sphingobacteriia</taxon>
        <taxon>Sphingobacteriales</taxon>
        <taxon>Sphingobacteriaceae</taxon>
        <taxon>Mucilaginibacter</taxon>
    </lineage>
</organism>
<dbReference type="SUPFAM" id="SSF109854">
    <property type="entry name" value="DinB/YfiT-like putative metalloenzymes"/>
    <property type="match status" value="1"/>
</dbReference>
<dbReference type="Pfam" id="PF12867">
    <property type="entry name" value="DinB_2"/>
    <property type="match status" value="1"/>
</dbReference>
<sequence length="154" mass="17588">MKIYDSLSQRLQTQYKALTPIIDHISDEKLISTPAPGKWSIHDQIAHLARYQVIFIDRMQQILDTPGVQFGAYKGDEDSEFPAYQLTSLNDLLRGYDVNRAKILALLNGLSDEELALTGVHPRYGTLDIMQWAEFFVLHEAHHLFSIFQLANSN</sequence>
<dbReference type="InterPro" id="IPR034660">
    <property type="entry name" value="DinB/YfiT-like"/>
</dbReference>
<protein>
    <recommendedName>
        <fullName evidence="1">DinB-like domain-containing protein</fullName>
    </recommendedName>
</protein>
<keyword evidence="3" id="KW-1185">Reference proteome</keyword>
<proteinExistence type="predicted"/>
<feature type="domain" description="DinB-like" evidence="1">
    <location>
        <begin position="11"/>
        <end position="144"/>
    </location>
</feature>
<reference evidence="3" key="1">
    <citation type="journal article" date="2019" name="Int. J. Syst. Evol. Microbiol.">
        <title>The Global Catalogue of Microorganisms (GCM) 10K type strain sequencing project: providing services to taxonomists for standard genome sequencing and annotation.</title>
        <authorList>
            <consortium name="The Broad Institute Genomics Platform"/>
            <consortium name="The Broad Institute Genome Sequencing Center for Infectious Disease"/>
            <person name="Wu L."/>
            <person name="Ma J."/>
        </authorList>
    </citation>
    <scope>NUCLEOTIDE SEQUENCE [LARGE SCALE GENOMIC DNA]</scope>
    <source>
        <strain evidence="3">JCM 16601</strain>
    </source>
</reference>
<accession>A0ABP7PC37</accession>
<evidence type="ECO:0000313" key="2">
    <source>
        <dbReference type="EMBL" id="GAA3962066.1"/>
    </source>
</evidence>
<dbReference type="Proteomes" id="UP001500742">
    <property type="component" value="Unassembled WGS sequence"/>
</dbReference>
<gene>
    <name evidence="2" type="ORF">GCM10022210_07480</name>
</gene>
<evidence type="ECO:0000259" key="1">
    <source>
        <dbReference type="Pfam" id="PF12867"/>
    </source>
</evidence>
<dbReference type="EMBL" id="BAAAZC010000006">
    <property type="protein sequence ID" value="GAA3962066.1"/>
    <property type="molecule type" value="Genomic_DNA"/>
</dbReference>
<evidence type="ECO:0000313" key="3">
    <source>
        <dbReference type="Proteomes" id="UP001500742"/>
    </source>
</evidence>
<dbReference type="Gene3D" id="1.20.120.450">
    <property type="entry name" value="dinb family like domain"/>
    <property type="match status" value="1"/>
</dbReference>